<keyword evidence="2" id="KW-1185">Reference proteome</keyword>
<dbReference type="InterPro" id="IPR009467">
    <property type="entry name" value="Glycolipid-bd_prot_put"/>
</dbReference>
<accession>A0A2T8F8F3</accession>
<name>A0A2T8F8F3_9ACTN</name>
<reference evidence="1 2" key="1">
    <citation type="submission" date="2018-04" db="EMBL/GenBank/DDBJ databases">
        <title>Genome of Nocardioides gansuensis WSJ-1.</title>
        <authorList>
            <person name="Wu S."/>
            <person name="Wang G."/>
        </authorList>
    </citation>
    <scope>NUCLEOTIDE SEQUENCE [LARGE SCALE GENOMIC DNA]</scope>
    <source>
        <strain evidence="1 2">WSJ-1</strain>
    </source>
</reference>
<dbReference type="Proteomes" id="UP000246018">
    <property type="component" value="Unassembled WGS sequence"/>
</dbReference>
<proteinExistence type="predicted"/>
<organism evidence="1 2">
    <name type="scientific">Nocardioides gansuensis</name>
    <dbReference type="NCBI Taxonomy" id="2138300"/>
    <lineage>
        <taxon>Bacteria</taxon>
        <taxon>Bacillati</taxon>
        <taxon>Actinomycetota</taxon>
        <taxon>Actinomycetes</taxon>
        <taxon>Propionibacteriales</taxon>
        <taxon>Nocardioidaceae</taxon>
        <taxon>Nocardioides</taxon>
    </lineage>
</organism>
<evidence type="ECO:0008006" key="3">
    <source>
        <dbReference type="Google" id="ProtNLM"/>
    </source>
</evidence>
<dbReference type="SUPFAM" id="SSF159275">
    <property type="entry name" value="PA1994-like"/>
    <property type="match status" value="1"/>
</dbReference>
<gene>
    <name evidence="1" type="ORF">DDE18_15090</name>
</gene>
<evidence type="ECO:0000313" key="2">
    <source>
        <dbReference type="Proteomes" id="UP000246018"/>
    </source>
</evidence>
<dbReference type="Pfam" id="PF06475">
    <property type="entry name" value="Glycolipid_bind"/>
    <property type="match status" value="1"/>
</dbReference>
<dbReference type="AlphaFoldDB" id="A0A2T8F8F3"/>
<dbReference type="EMBL" id="QDGZ01000006">
    <property type="protein sequence ID" value="PVG82011.1"/>
    <property type="molecule type" value="Genomic_DNA"/>
</dbReference>
<protein>
    <recommendedName>
        <fullName evidence="3">Glycolipid-binding domain-containing protein</fullName>
    </recommendedName>
</protein>
<comment type="caution">
    <text evidence="1">The sequence shown here is derived from an EMBL/GenBank/DDBJ whole genome shotgun (WGS) entry which is preliminary data.</text>
</comment>
<dbReference type="OrthoDB" id="7347529at2"/>
<evidence type="ECO:0000313" key="1">
    <source>
        <dbReference type="EMBL" id="PVG82011.1"/>
    </source>
</evidence>
<dbReference type="RefSeq" id="WP_116573078.1">
    <property type="nucleotide sequence ID" value="NZ_QDGZ01000006.1"/>
</dbReference>
<sequence length="193" mass="21607">MAFSELPPWAAWRHHPERVGFEVVFVQRSSDGYRVHGTTAAVEDGVPLVVEYHIEVDGGWRTRRAEVRNISRAGHGRVVLESDGAGHWTVDGIPSPWLDGCPDVDIETSCLTNTFPVHRLVLPVGATATAPAAYVRGEDLNVQRIEQEYTRLEDDGGRELFDYDCPTFDFACRLTYDQHGLVLDYPRVGSRVD</sequence>